<reference evidence="5" key="3">
    <citation type="submission" date="2025-09" db="UniProtKB">
        <authorList>
            <consortium name="Ensembl"/>
        </authorList>
    </citation>
    <scope>IDENTIFICATION</scope>
</reference>
<dbReference type="Proteomes" id="UP000472267">
    <property type="component" value="Chromosome 10"/>
</dbReference>
<feature type="compositionally biased region" description="Basic residues" evidence="3">
    <location>
        <begin position="17"/>
        <end position="27"/>
    </location>
</feature>
<feature type="region of interest" description="Disordered" evidence="3">
    <location>
        <begin position="1"/>
        <end position="30"/>
    </location>
</feature>
<dbReference type="AlphaFoldDB" id="A0A672H008"/>
<organism evidence="5 6">
    <name type="scientific">Salarias fasciatus</name>
    <name type="common">Jewelled blenny</name>
    <name type="synonym">Blennius fasciatus</name>
    <dbReference type="NCBI Taxonomy" id="181472"/>
    <lineage>
        <taxon>Eukaryota</taxon>
        <taxon>Metazoa</taxon>
        <taxon>Chordata</taxon>
        <taxon>Craniata</taxon>
        <taxon>Vertebrata</taxon>
        <taxon>Euteleostomi</taxon>
        <taxon>Actinopterygii</taxon>
        <taxon>Neopterygii</taxon>
        <taxon>Teleostei</taxon>
        <taxon>Neoteleostei</taxon>
        <taxon>Acanthomorphata</taxon>
        <taxon>Ovalentaria</taxon>
        <taxon>Blenniimorphae</taxon>
        <taxon>Blenniiformes</taxon>
        <taxon>Blennioidei</taxon>
        <taxon>Blenniidae</taxon>
        <taxon>Salariinae</taxon>
        <taxon>Salarias</taxon>
    </lineage>
</organism>
<dbReference type="GO" id="GO:0003677">
    <property type="term" value="F:DNA binding"/>
    <property type="evidence" value="ECO:0007669"/>
    <property type="project" value="UniProtKB-KW"/>
</dbReference>
<keyword evidence="2" id="KW-0539">Nucleus</keyword>
<dbReference type="InParanoid" id="A0A672H008"/>
<dbReference type="Pfam" id="PF00538">
    <property type="entry name" value="Linker_histone"/>
    <property type="match status" value="1"/>
</dbReference>
<keyword evidence="2" id="KW-0158">Chromosome</keyword>
<keyword evidence="1 2" id="KW-0238">DNA-binding</keyword>
<dbReference type="OMA" id="CVYPESE"/>
<accession>A0A672H008</accession>
<dbReference type="PRINTS" id="PR00624">
    <property type="entry name" value="HISTONEH5"/>
</dbReference>
<dbReference type="GO" id="GO:0000786">
    <property type="term" value="C:nucleosome"/>
    <property type="evidence" value="ECO:0007669"/>
    <property type="project" value="InterPro"/>
</dbReference>
<evidence type="ECO:0000313" key="6">
    <source>
        <dbReference type="Proteomes" id="UP000472267"/>
    </source>
</evidence>
<dbReference type="PROSITE" id="PS51504">
    <property type="entry name" value="H15"/>
    <property type="match status" value="1"/>
</dbReference>
<evidence type="ECO:0000259" key="4">
    <source>
        <dbReference type="PROSITE" id="PS51504"/>
    </source>
</evidence>
<comment type="similarity">
    <text evidence="2">Belongs to the histone H1/H5 family.</text>
</comment>
<reference evidence="5" key="2">
    <citation type="submission" date="2025-08" db="UniProtKB">
        <authorList>
            <consortium name="Ensembl"/>
        </authorList>
    </citation>
    <scope>IDENTIFICATION</scope>
</reference>
<evidence type="ECO:0000256" key="2">
    <source>
        <dbReference type="RuleBase" id="RU003894"/>
    </source>
</evidence>
<dbReference type="Ensembl" id="ENSSFAT00005017989.1">
    <property type="protein sequence ID" value="ENSSFAP00005017319.1"/>
    <property type="gene ID" value="ENSSFAG00005009161.1"/>
</dbReference>
<keyword evidence="6" id="KW-1185">Reference proteome</keyword>
<feature type="region of interest" description="Disordered" evidence="3">
    <location>
        <begin position="106"/>
        <end position="224"/>
    </location>
</feature>
<dbReference type="Gene3D" id="1.10.10.10">
    <property type="entry name" value="Winged helix-like DNA-binding domain superfamily/Winged helix DNA-binding domain"/>
    <property type="match status" value="1"/>
</dbReference>
<evidence type="ECO:0000313" key="5">
    <source>
        <dbReference type="Ensembl" id="ENSSFAP00005017319.1"/>
    </source>
</evidence>
<feature type="compositionally biased region" description="Basic residues" evidence="3">
    <location>
        <begin position="113"/>
        <end position="141"/>
    </location>
</feature>
<dbReference type="GO" id="GO:0005634">
    <property type="term" value="C:nucleus"/>
    <property type="evidence" value="ECO:0007669"/>
    <property type="project" value="UniProtKB-SubCell"/>
</dbReference>
<dbReference type="SMART" id="SM00526">
    <property type="entry name" value="H15"/>
    <property type="match status" value="1"/>
</dbReference>
<evidence type="ECO:0000256" key="1">
    <source>
        <dbReference type="ARBA" id="ARBA00023125"/>
    </source>
</evidence>
<reference evidence="5" key="1">
    <citation type="submission" date="2019-06" db="EMBL/GenBank/DDBJ databases">
        <authorList>
            <consortium name="Wellcome Sanger Institute Data Sharing"/>
        </authorList>
    </citation>
    <scope>NUCLEOTIDE SEQUENCE [LARGE SCALE GENOMIC DNA]</scope>
</reference>
<dbReference type="SUPFAM" id="SSF46785">
    <property type="entry name" value="Winged helix' DNA-binding domain"/>
    <property type="match status" value="1"/>
</dbReference>
<feature type="compositionally biased region" description="Low complexity" evidence="3">
    <location>
        <begin position="1"/>
        <end position="10"/>
    </location>
</feature>
<name>A0A672H008_SALFA</name>
<comment type="subcellular location">
    <subcellularLocation>
        <location evidence="2">Nucleus</location>
    </subcellularLocation>
</comment>
<dbReference type="GO" id="GO:0006334">
    <property type="term" value="P:nucleosome assembly"/>
    <property type="evidence" value="ECO:0007669"/>
    <property type="project" value="InterPro"/>
</dbReference>
<sequence>ALLSAPAARAPAPPVKAQKKRGPRASKARTPLSKLIVEAVGSSQSRRGVSTQAVKKVLLSRGVDVRALNTRINLALVRLVRKGVLKQVRGVGASGSFVLAKKTLEAKQDGKSKTSKTTKPRKRLSAKKPRSRKPKRPSSVKKRTETTRKKKETTRKKKETTRKKKETTKTSPKKSTKRSTKNKPSKKRTSTGKPPRKTVRPKKSGAGRKATPTKRSRAKTSSKK</sequence>
<dbReference type="InterPro" id="IPR005819">
    <property type="entry name" value="H1/H5"/>
</dbReference>
<dbReference type="InterPro" id="IPR005818">
    <property type="entry name" value="Histone_H1/H5_H15"/>
</dbReference>
<proteinExistence type="inferred from homology"/>
<evidence type="ECO:0000256" key="3">
    <source>
        <dbReference type="SAM" id="MobiDB-lite"/>
    </source>
</evidence>
<dbReference type="GO" id="GO:0030527">
    <property type="term" value="F:structural constituent of chromatin"/>
    <property type="evidence" value="ECO:0007669"/>
    <property type="project" value="InterPro"/>
</dbReference>
<dbReference type="InterPro" id="IPR036388">
    <property type="entry name" value="WH-like_DNA-bd_sf"/>
</dbReference>
<feature type="domain" description="H15" evidence="4">
    <location>
        <begin position="28"/>
        <end position="101"/>
    </location>
</feature>
<dbReference type="InterPro" id="IPR036390">
    <property type="entry name" value="WH_DNA-bd_sf"/>
</dbReference>
<feature type="compositionally biased region" description="Basic residues" evidence="3">
    <location>
        <begin position="148"/>
        <end position="224"/>
    </location>
</feature>
<protein>
    <recommendedName>
        <fullName evidence="4">H15 domain-containing protein</fullName>
    </recommendedName>
</protein>